<gene>
    <name evidence="2" type="ORF">GBAR_LOCUS27004</name>
</gene>
<name>A0AA35X883_GEOBA</name>
<evidence type="ECO:0000313" key="2">
    <source>
        <dbReference type="EMBL" id="CAI8049043.1"/>
    </source>
</evidence>
<dbReference type="EMBL" id="CASHTH010003771">
    <property type="protein sequence ID" value="CAI8049043.1"/>
    <property type="molecule type" value="Genomic_DNA"/>
</dbReference>
<reference evidence="2" key="1">
    <citation type="submission" date="2023-03" db="EMBL/GenBank/DDBJ databases">
        <authorList>
            <person name="Steffen K."/>
            <person name="Cardenas P."/>
        </authorList>
    </citation>
    <scope>NUCLEOTIDE SEQUENCE</scope>
</reference>
<protein>
    <submittedName>
        <fullName evidence="2">Uncharacterized protein</fullName>
    </submittedName>
</protein>
<proteinExistence type="predicted"/>
<sequence>MFVYNMCALCLCLVLNSVWCYFIPSSTNIHAEFKECRFAAELHVQRLLN</sequence>
<keyword evidence="3" id="KW-1185">Reference proteome</keyword>
<accession>A0AA35X883</accession>
<keyword evidence="1" id="KW-0732">Signal</keyword>
<dbReference type="Proteomes" id="UP001174909">
    <property type="component" value="Unassembled WGS sequence"/>
</dbReference>
<organism evidence="2 3">
    <name type="scientific">Geodia barretti</name>
    <name type="common">Barrett's horny sponge</name>
    <dbReference type="NCBI Taxonomy" id="519541"/>
    <lineage>
        <taxon>Eukaryota</taxon>
        <taxon>Metazoa</taxon>
        <taxon>Porifera</taxon>
        <taxon>Demospongiae</taxon>
        <taxon>Heteroscleromorpha</taxon>
        <taxon>Tetractinellida</taxon>
        <taxon>Astrophorina</taxon>
        <taxon>Geodiidae</taxon>
        <taxon>Geodia</taxon>
    </lineage>
</organism>
<evidence type="ECO:0000256" key="1">
    <source>
        <dbReference type="SAM" id="SignalP"/>
    </source>
</evidence>
<comment type="caution">
    <text evidence="2">The sequence shown here is derived from an EMBL/GenBank/DDBJ whole genome shotgun (WGS) entry which is preliminary data.</text>
</comment>
<feature type="signal peptide" evidence="1">
    <location>
        <begin position="1"/>
        <end position="20"/>
    </location>
</feature>
<dbReference type="AlphaFoldDB" id="A0AA35X883"/>
<feature type="chain" id="PRO_5041392274" evidence="1">
    <location>
        <begin position="21"/>
        <end position="49"/>
    </location>
</feature>
<evidence type="ECO:0000313" key="3">
    <source>
        <dbReference type="Proteomes" id="UP001174909"/>
    </source>
</evidence>